<dbReference type="GO" id="GO:0031222">
    <property type="term" value="P:arabinan catabolic process"/>
    <property type="evidence" value="ECO:0007669"/>
    <property type="project" value="TreeGrafter"/>
</dbReference>
<proteinExistence type="predicted"/>
<keyword evidence="2" id="KW-0378">Hydrolase</keyword>
<dbReference type="InterPro" id="IPR036881">
    <property type="entry name" value="Glyco_hydro_3_C_sf"/>
</dbReference>
<dbReference type="InterPro" id="IPR001764">
    <property type="entry name" value="Glyco_hydro_3_N"/>
</dbReference>
<evidence type="ECO:0000259" key="5">
    <source>
        <dbReference type="SMART" id="SM01217"/>
    </source>
</evidence>
<name>A0A8K0I9F4_COCNU</name>
<reference evidence="6" key="2">
    <citation type="submission" date="2019-07" db="EMBL/GenBank/DDBJ databases">
        <authorList>
            <person name="Yang Y."/>
            <person name="Bocs S."/>
            <person name="Baudouin L."/>
        </authorList>
    </citation>
    <scope>NUCLEOTIDE SEQUENCE</scope>
    <source>
        <tissue evidence="6">Spear leaf of Hainan Tall coconut</tissue>
    </source>
</reference>
<evidence type="ECO:0000256" key="2">
    <source>
        <dbReference type="ARBA" id="ARBA00022801"/>
    </source>
</evidence>
<dbReference type="AlphaFoldDB" id="A0A8K0I9F4"/>
<dbReference type="Gene3D" id="3.20.20.300">
    <property type="entry name" value="Glycoside hydrolase, family 3, N-terminal domain"/>
    <property type="match status" value="2"/>
</dbReference>
<comment type="caution">
    <text evidence="6">The sequence shown here is derived from an EMBL/GenBank/DDBJ whole genome shotgun (WGS) entry which is preliminary data.</text>
</comment>
<accession>A0A8K0I9F4</accession>
<dbReference type="InterPro" id="IPR036962">
    <property type="entry name" value="Glyco_hydro_3_N_sf"/>
</dbReference>
<dbReference type="GO" id="GO:0046556">
    <property type="term" value="F:alpha-L-arabinofuranosidase activity"/>
    <property type="evidence" value="ECO:0007669"/>
    <property type="project" value="TreeGrafter"/>
</dbReference>
<dbReference type="FunFam" id="2.60.40.10:FF:001384">
    <property type="entry name" value="Beta-D-xylosidase 4"/>
    <property type="match status" value="1"/>
</dbReference>
<keyword evidence="7" id="KW-1185">Reference proteome</keyword>
<dbReference type="InterPro" id="IPR044993">
    <property type="entry name" value="BXL"/>
</dbReference>
<sequence>MVSMGKPSKSHLWAPLFRLSLLCFLGFSGVLAQTPIFACDTASTPSLANFGFCNTSWGTAARVEDLVKRLTLDEKVGFLVNKATAVSRLGIPSYEWWSEALHGVSYVGPGTKFSSLVPGATSFPQVILTAASFNTTLFETIGKVVSTEARAMHNVGLAGLTFWSPNVNIFRDPRWGRGQETPGEDPLLASKYAAGYVKGLQKATKPDQLKVAACCKHYTAYDLDSWKGIERYTFNAVVTKQDLDDTFQPPFKSCVTDGNVASVMCSYNQVNGVPTCADPDLLAGTVTKQDLDDTFQPPFKSCVTDGNVASVMCSYNQVNGVPTCADPDLLAGTSSVPEKKKYLPTPGPTGIEKIILAGLDLNCGSFLGKHTQAAVKAGKLTEGDVDKAITNNFVVLMRLGFFDGDPRKQEYGSLGPKDVCTATNQELAREAARQGIVLLKNDDDALPLDPKSITSMAVIGPNANVTKTMIGNYEGTPCKYTTPLQGLTAIVSTVYQPGCTDVGCTGNSLQLDAAKAAAAKADVTVLVVGADQSIEREGFDRVNLLLPGQQPTLVTEIAKAAKGKVILVIMSGGPFDISFAKSDDRISSILWVGYPGEAGGAALADIIFGYYNPSGRLPVTWYPESFADKVPMTDMRMRPDPSTGYPGRTYRFYTGDVIYSFGDGLSYNEYAHHLVQAPKLVSIPLEEGHSCYSKRCKSVDAVGSRCENVAFDIHLRVENPGRMAGSHTVFLFSTPPSVHNSPQKHLLGFEKIYLGPQGVGNVVFKVDVCKDLSLVDELGNRKVALGSHILHVGSLKHSLKVRV</sequence>
<dbReference type="Pfam" id="PF14310">
    <property type="entry name" value="Fn3-like"/>
    <property type="match status" value="1"/>
</dbReference>
<organism evidence="6 7">
    <name type="scientific">Cocos nucifera</name>
    <name type="common">Coconut palm</name>
    <dbReference type="NCBI Taxonomy" id="13894"/>
    <lineage>
        <taxon>Eukaryota</taxon>
        <taxon>Viridiplantae</taxon>
        <taxon>Streptophyta</taxon>
        <taxon>Embryophyta</taxon>
        <taxon>Tracheophyta</taxon>
        <taxon>Spermatophyta</taxon>
        <taxon>Magnoliopsida</taxon>
        <taxon>Liliopsida</taxon>
        <taxon>Arecaceae</taxon>
        <taxon>Arecoideae</taxon>
        <taxon>Cocoseae</taxon>
        <taxon>Attaleinae</taxon>
        <taxon>Cocos</taxon>
    </lineage>
</organism>
<evidence type="ECO:0000256" key="4">
    <source>
        <dbReference type="SAM" id="SignalP"/>
    </source>
</evidence>
<dbReference type="SUPFAM" id="SSF52279">
    <property type="entry name" value="Beta-D-glucan exohydrolase, C-terminal domain"/>
    <property type="match status" value="1"/>
</dbReference>
<dbReference type="PANTHER" id="PTHR42721:SF14">
    <property type="entry name" value="BETA-D-XYLOSIDASE 4-RELATED"/>
    <property type="match status" value="1"/>
</dbReference>
<dbReference type="EMBL" id="CM017876">
    <property type="protein sequence ID" value="KAG1342444.1"/>
    <property type="molecule type" value="Genomic_DNA"/>
</dbReference>
<dbReference type="Pfam" id="PF00933">
    <property type="entry name" value="Glyco_hydro_3"/>
    <property type="match status" value="1"/>
</dbReference>
<dbReference type="InterPro" id="IPR013783">
    <property type="entry name" value="Ig-like_fold"/>
</dbReference>
<dbReference type="SUPFAM" id="SSF51445">
    <property type="entry name" value="(Trans)glycosidases"/>
    <property type="match status" value="2"/>
</dbReference>
<dbReference type="GO" id="GO:0045493">
    <property type="term" value="P:xylan catabolic process"/>
    <property type="evidence" value="ECO:0007669"/>
    <property type="project" value="InterPro"/>
</dbReference>
<dbReference type="InterPro" id="IPR017853">
    <property type="entry name" value="GH"/>
</dbReference>
<dbReference type="InterPro" id="IPR002772">
    <property type="entry name" value="Glyco_hydro_3_C"/>
</dbReference>
<feature type="signal peptide" evidence="4">
    <location>
        <begin position="1"/>
        <end position="32"/>
    </location>
</feature>
<reference evidence="6" key="1">
    <citation type="journal article" date="2017" name="Gigascience">
        <title>The genome draft of coconut (Cocos nucifera).</title>
        <authorList>
            <person name="Xiao Y."/>
            <person name="Xu P."/>
            <person name="Fan H."/>
            <person name="Baudouin L."/>
            <person name="Xia W."/>
            <person name="Bocs S."/>
            <person name="Xu J."/>
            <person name="Li Q."/>
            <person name="Guo A."/>
            <person name="Zhou L."/>
            <person name="Li J."/>
            <person name="Wu Y."/>
            <person name="Ma Z."/>
            <person name="Armero A."/>
            <person name="Issali A.E."/>
            <person name="Liu N."/>
            <person name="Peng M."/>
            <person name="Yang Y."/>
        </authorList>
    </citation>
    <scope>NUCLEOTIDE SEQUENCE</scope>
    <source>
        <tissue evidence="6">Spear leaf of Hainan Tall coconut</tissue>
    </source>
</reference>
<evidence type="ECO:0000256" key="3">
    <source>
        <dbReference type="ARBA" id="ARBA00023295"/>
    </source>
</evidence>
<feature type="domain" description="Fibronectin type III-like" evidence="5">
    <location>
        <begin position="727"/>
        <end position="796"/>
    </location>
</feature>
<evidence type="ECO:0000313" key="6">
    <source>
        <dbReference type="EMBL" id="KAG1342444.1"/>
    </source>
</evidence>
<keyword evidence="1 4" id="KW-0732">Signal</keyword>
<gene>
    <name evidence="6" type="ORF">COCNU_05G006730</name>
</gene>
<feature type="chain" id="PRO_5035473846" evidence="4">
    <location>
        <begin position="33"/>
        <end position="803"/>
    </location>
</feature>
<dbReference type="GO" id="GO:0048046">
    <property type="term" value="C:apoplast"/>
    <property type="evidence" value="ECO:0007669"/>
    <property type="project" value="TreeGrafter"/>
</dbReference>
<protein>
    <submittedName>
        <fullName evidence="6">Beta-xylosidase/alpha-L-arabinofuranosidase 2</fullName>
    </submittedName>
</protein>
<dbReference type="SMART" id="SM01217">
    <property type="entry name" value="Fn3_like"/>
    <property type="match status" value="1"/>
</dbReference>
<dbReference type="FunFam" id="3.40.50.1700:FF:000001">
    <property type="entry name" value="probable beta-D-xylosidase 2"/>
    <property type="match status" value="1"/>
</dbReference>
<dbReference type="OrthoDB" id="47059at2759"/>
<evidence type="ECO:0000256" key="1">
    <source>
        <dbReference type="ARBA" id="ARBA00022729"/>
    </source>
</evidence>
<dbReference type="Pfam" id="PF01915">
    <property type="entry name" value="Glyco_hydro_3_C"/>
    <property type="match status" value="1"/>
</dbReference>
<dbReference type="InterPro" id="IPR026891">
    <property type="entry name" value="Fn3-like"/>
</dbReference>
<dbReference type="Proteomes" id="UP000797356">
    <property type="component" value="Chromosome 5"/>
</dbReference>
<dbReference type="Gene3D" id="2.60.40.10">
    <property type="entry name" value="Immunoglobulins"/>
    <property type="match status" value="1"/>
</dbReference>
<evidence type="ECO:0000313" key="7">
    <source>
        <dbReference type="Proteomes" id="UP000797356"/>
    </source>
</evidence>
<dbReference type="GO" id="GO:0009044">
    <property type="term" value="F:xylan 1,4-beta-xylosidase activity"/>
    <property type="evidence" value="ECO:0007669"/>
    <property type="project" value="InterPro"/>
</dbReference>
<dbReference type="Gene3D" id="3.40.50.1700">
    <property type="entry name" value="Glycoside hydrolase family 3 C-terminal domain"/>
    <property type="match status" value="1"/>
</dbReference>
<keyword evidence="3" id="KW-0326">Glycosidase</keyword>
<dbReference type="PANTHER" id="PTHR42721">
    <property type="entry name" value="SUGAR HYDROLASE-RELATED"/>
    <property type="match status" value="1"/>
</dbReference>